<name>A0ACA9JXL6_9GLOM</name>
<comment type="caution">
    <text evidence="1">The sequence shown here is derived from an EMBL/GenBank/DDBJ whole genome shotgun (WGS) entry which is preliminary data.</text>
</comment>
<evidence type="ECO:0000313" key="1">
    <source>
        <dbReference type="EMBL" id="CAG8441305.1"/>
    </source>
</evidence>
<dbReference type="EMBL" id="CAJVPM010000317">
    <property type="protein sequence ID" value="CAG8441305.1"/>
    <property type="molecule type" value="Genomic_DNA"/>
</dbReference>
<dbReference type="Proteomes" id="UP000789860">
    <property type="component" value="Unassembled WGS sequence"/>
</dbReference>
<proteinExistence type="predicted"/>
<reference evidence="1" key="1">
    <citation type="submission" date="2021-06" db="EMBL/GenBank/DDBJ databases">
        <authorList>
            <person name="Kallberg Y."/>
            <person name="Tangrot J."/>
            <person name="Rosling A."/>
        </authorList>
    </citation>
    <scope>NUCLEOTIDE SEQUENCE</scope>
    <source>
        <strain evidence="1">AU212A</strain>
    </source>
</reference>
<evidence type="ECO:0000313" key="2">
    <source>
        <dbReference type="Proteomes" id="UP000789860"/>
    </source>
</evidence>
<accession>A0ACA9JXL6</accession>
<organism evidence="1 2">
    <name type="scientific">Scutellospora calospora</name>
    <dbReference type="NCBI Taxonomy" id="85575"/>
    <lineage>
        <taxon>Eukaryota</taxon>
        <taxon>Fungi</taxon>
        <taxon>Fungi incertae sedis</taxon>
        <taxon>Mucoromycota</taxon>
        <taxon>Glomeromycotina</taxon>
        <taxon>Glomeromycetes</taxon>
        <taxon>Diversisporales</taxon>
        <taxon>Gigasporaceae</taxon>
        <taxon>Scutellospora</taxon>
    </lineage>
</organism>
<gene>
    <name evidence="1" type="ORF">SCALOS_LOCUS644</name>
</gene>
<sequence>MSFTKKEITQNEKNALQKPNSGFLESLAGMMPILTLTFEQFTGQTIPPMKGTLADMAAALLQIQQTQQTILQKITDLEKNCAEQFIHQEQQLTSLQKQLKTELAEIKSLLQEIKQILEKNAKR</sequence>
<keyword evidence="2" id="KW-1185">Reference proteome</keyword>
<protein>
    <submittedName>
        <fullName evidence="1">4583_t:CDS:1</fullName>
    </submittedName>
</protein>